<evidence type="ECO:0000313" key="3">
    <source>
        <dbReference type="Proteomes" id="UP000199435"/>
    </source>
</evidence>
<protein>
    <submittedName>
        <fullName evidence="2">Uncharacterized protein</fullName>
    </submittedName>
</protein>
<dbReference type="AlphaFoldDB" id="A0A1C3WTE5"/>
<feature type="transmembrane region" description="Helical" evidence="1">
    <location>
        <begin position="21"/>
        <end position="46"/>
    </location>
</feature>
<dbReference type="RefSeq" id="WP_092854278.1">
    <property type="nucleotide sequence ID" value="NZ_FMAH01000039.1"/>
</dbReference>
<name>A0A1C3WTE5_9HYPH</name>
<keyword evidence="1" id="KW-1133">Transmembrane helix</keyword>
<dbReference type="STRING" id="411945.GA0061102_103950"/>
<proteinExistence type="predicted"/>
<evidence type="ECO:0000313" key="2">
    <source>
        <dbReference type="EMBL" id="SCB43231.1"/>
    </source>
</evidence>
<dbReference type="EMBL" id="FMAH01000039">
    <property type="protein sequence ID" value="SCB43231.1"/>
    <property type="molecule type" value="Genomic_DNA"/>
</dbReference>
<dbReference type="Proteomes" id="UP000199435">
    <property type="component" value="Unassembled WGS sequence"/>
</dbReference>
<reference evidence="3" key="1">
    <citation type="submission" date="2016-08" db="EMBL/GenBank/DDBJ databases">
        <authorList>
            <person name="Varghese N."/>
            <person name="Submissions Spin"/>
        </authorList>
    </citation>
    <scope>NUCLEOTIDE SEQUENCE [LARGE SCALE GENOMIC DNA]</scope>
    <source>
        <strain evidence="3">HAMBI 2971</strain>
    </source>
</reference>
<keyword evidence="3" id="KW-1185">Reference proteome</keyword>
<sequence>MRKQLPWFRVKANGYGAGLPCHWQGWVAVAIYAHALAAAVSVVAPYADSHPFAYATAIAVPTALLIFVVWWKSDAPWRWRWGEIDDDEQD</sequence>
<gene>
    <name evidence="2" type="ORF">GA0061102_103950</name>
</gene>
<accession>A0A1C3WTE5</accession>
<organism evidence="2 3">
    <name type="scientific">Rhizobium miluonense</name>
    <dbReference type="NCBI Taxonomy" id="411945"/>
    <lineage>
        <taxon>Bacteria</taxon>
        <taxon>Pseudomonadati</taxon>
        <taxon>Pseudomonadota</taxon>
        <taxon>Alphaproteobacteria</taxon>
        <taxon>Hyphomicrobiales</taxon>
        <taxon>Rhizobiaceae</taxon>
        <taxon>Rhizobium/Agrobacterium group</taxon>
        <taxon>Rhizobium</taxon>
    </lineage>
</organism>
<dbReference type="OrthoDB" id="7862423at2"/>
<keyword evidence="1" id="KW-0472">Membrane</keyword>
<evidence type="ECO:0000256" key="1">
    <source>
        <dbReference type="SAM" id="Phobius"/>
    </source>
</evidence>
<feature type="transmembrane region" description="Helical" evidence="1">
    <location>
        <begin position="52"/>
        <end position="71"/>
    </location>
</feature>
<keyword evidence="1" id="KW-0812">Transmembrane</keyword>